<dbReference type="STRING" id="856793.MICA_199"/>
<dbReference type="Gene3D" id="2.30.42.10">
    <property type="match status" value="1"/>
</dbReference>
<dbReference type="HOGENOM" id="CLU_631362_0_0_5"/>
<evidence type="ECO:0000259" key="12">
    <source>
        <dbReference type="SMART" id="SM00228"/>
    </source>
</evidence>
<evidence type="ECO:0000313" key="14">
    <source>
        <dbReference type="Proteomes" id="UP000009286"/>
    </source>
</evidence>
<dbReference type="EMBL" id="CP002382">
    <property type="protein sequence ID" value="AEP08545.1"/>
    <property type="molecule type" value="Genomic_DNA"/>
</dbReference>
<dbReference type="Pfam" id="PF17820">
    <property type="entry name" value="PDZ_6"/>
    <property type="match status" value="1"/>
</dbReference>
<evidence type="ECO:0000256" key="2">
    <source>
        <dbReference type="ARBA" id="ARBA00004141"/>
    </source>
</evidence>
<evidence type="ECO:0000256" key="1">
    <source>
        <dbReference type="ARBA" id="ARBA00001947"/>
    </source>
</evidence>
<comment type="cofactor">
    <cofactor evidence="1">
        <name>Zn(2+)</name>
        <dbReference type="ChEBI" id="CHEBI:29105"/>
    </cofactor>
</comment>
<dbReference type="KEGG" id="mai:MICA_199"/>
<dbReference type="eggNOG" id="COG0750">
    <property type="taxonomic scope" value="Bacteria"/>
</dbReference>
<dbReference type="InterPro" id="IPR036034">
    <property type="entry name" value="PDZ_sf"/>
</dbReference>
<evidence type="ECO:0000256" key="3">
    <source>
        <dbReference type="ARBA" id="ARBA00007931"/>
    </source>
</evidence>
<protein>
    <submittedName>
        <fullName evidence="13">Peptidase M50 family protein</fullName>
    </submittedName>
</protein>
<keyword evidence="4" id="KW-0645">Protease</keyword>
<keyword evidence="9" id="KW-0482">Metalloprotease</keyword>
<evidence type="ECO:0000256" key="8">
    <source>
        <dbReference type="ARBA" id="ARBA00022989"/>
    </source>
</evidence>
<proteinExistence type="inferred from homology"/>
<comment type="subcellular location">
    <subcellularLocation>
        <location evidence="2">Membrane</location>
        <topology evidence="2">Multi-pass membrane protein</topology>
    </subcellularLocation>
</comment>
<feature type="transmembrane region" description="Helical" evidence="11">
    <location>
        <begin position="348"/>
        <end position="372"/>
    </location>
</feature>
<keyword evidence="8 11" id="KW-1133">Transmembrane helix</keyword>
<evidence type="ECO:0000256" key="10">
    <source>
        <dbReference type="ARBA" id="ARBA00023136"/>
    </source>
</evidence>
<dbReference type="AlphaFoldDB" id="G2KP37"/>
<dbReference type="InterPro" id="IPR001478">
    <property type="entry name" value="PDZ"/>
</dbReference>
<dbReference type="RefSeq" id="WP_014101768.1">
    <property type="nucleotide sequence ID" value="NC_016026.1"/>
</dbReference>
<evidence type="ECO:0000256" key="11">
    <source>
        <dbReference type="SAM" id="Phobius"/>
    </source>
</evidence>
<dbReference type="Proteomes" id="UP000009286">
    <property type="component" value="Chromosome"/>
</dbReference>
<evidence type="ECO:0000256" key="5">
    <source>
        <dbReference type="ARBA" id="ARBA00022692"/>
    </source>
</evidence>
<dbReference type="GO" id="GO:0016020">
    <property type="term" value="C:membrane"/>
    <property type="evidence" value="ECO:0007669"/>
    <property type="project" value="UniProtKB-SubCell"/>
</dbReference>
<dbReference type="InterPro" id="IPR008915">
    <property type="entry name" value="Peptidase_M50"/>
</dbReference>
<keyword evidence="6" id="KW-0378">Hydrolase</keyword>
<dbReference type="SMART" id="SM00228">
    <property type="entry name" value="PDZ"/>
    <property type="match status" value="1"/>
</dbReference>
<evidence type="ECO:0000256" key="9">
    <source>
        <dbReference type="ARBA" id="ARBA00023049"/>
    </source>
</evidence>
<feature type="transmembrane region" description="Helical" evidence="11">
    <location>
        <begin position="402"/>
        <end position="420"/>
    </location>
</feature>
<dbReference type="SUPFAM" id="SSF50156">
    <property type="entry name" value="PDZ domain-like"/>
    <property type="match status" value="1"/>
</dbReference>
<dbReference type="CDD" id="cd06163">
    <property type="entry name" value="S2P-M50_PDZ_RseP-like"/>
    <property type="match status" value="1"/>
</dbReference>
<evidence type="ECO:0000313" key="13">
    <source>
        <dbReference type="EMBL" id="AEP08545.1"/>
    </source>
</evidence>
<evidence type="ECO:0000256" key="7">
    <source>
        <dbReference type="ARBA" id="ARBA00022833"/>
    </source>
</evidence>
<dbReference type="PANTHER" id="PTHR42837:SF2">
    <property type="entry name" value="MEMBRANE METALLOPROTEASE ARASP2, CHLOROPLASTIC-RELATED"/>
    <property type="match status" value="1"/>
</dbReference>
<organism evidence="13 14">
    <name type="scientific">Micavibrio aeruginosavorus (strain ARL-13)</name>
    <dbReference type="NCBI Taxonomy" id="856793"/>
    <lineage>
        <taxon>Bacteria</taxon>
        <taxon>Pseudomonadati</taxon>
        <taxon>Bdellovibrionota</taxon>
        <taxon>Bdellovibrionia</taxon>
        <taxon>Bdellovibrionales</taxon>
        <taxon>Pseudobdellovibrionaceae</taxon>
        <taxon>Micavibrio</taxon>
    </lineage>
</organism>
<keyword evidence="10 11" id="KW-0472">Membrane</keyword>
<keyword evidence="7" id="KW-0862">Zinc</keyword>
<dbReference type="GO" id="GO:0006508">
    <property type="term" value="P:proteolysis"/>
    <property type="evidence" value="ECO:0007669"/>
    <property type="project" value="UniProtKB-KW"/>
</dbReference>
<dbReference type="InterPro" id="IPR004387">
    <property type="entry name" value="Pept_M50_Zn"/>
</dbReference>
<feature type="transmembrane region" description="Helical" evidence="11">
    <location>
        <begin position="92"/>
        <end position="120"/>
    </location>
</feature>
<dbReference type="PANTHER" id="PTHR42837">
    <property type="entry name" value="REGULATOR OF SIGMA-E PROTEASE RSEP"/>
    <property type="match status" value="1"/>
</dbReference>
<keyword evidence="5 11" id="KW-0812">Transmembrane</keyword>
<reference evidence="13 14" key="1">
    <citation type="journal article" date="2011" name="BMC Genomics">
        <title>Genomic insights into an obligate epibiotic bacterial predator: Micavibrio aeruginosavorus ARL-13.</title>
        <authorList>
            <person name="Wang Z."/>
            <person name="Kadouri D."/>
            <person name="Wu M."/>
        </authorList>
    </citation>
    <scope>NUCLEOTIDE SEQUENCE [LARGE SCALE GENOMIC DNA]</scope>
    <source>
        <strain evidence="13 14">ARL-13</strain>
    </source>
</reference>
<evidence type="ECO:0000256" key="6">
    <source>
        <dbReference type="ARBA" id="ARBA00022801"/>
    </source>
</evidence>
<feature type="domain" description="PDZ" evidence="12">
    <location>
        <begin position="114"/>
        <end position="183"/>
    </location>
</feature>
<dbReference type="OrthoDB" id="9782003at2"/>
<dbReference type="GO" id="GO:0004222">
    <property type="term" value="F:metalloendopeptidase activity"/>
    <property type="evidence" value="ECO:0007669"/>
    <property type="project" value="InterPro"/>
</dbReference>
<dbReference type="InterPro" id="IPR041489">
    <property type="entry name" value="PDZ_6"/>
</dbReference>
<gene>
    <name evidence="13" type="ordered locus">MICA_199</name>
</gene>
<sequence length="434" mass="48728">MLPIDSQIVFTLLFLLSLGVVFLAHEAGHLLMARLLGVHVTRVSLGFGREVWGRTDKYGTRWSIKIFPFSGMVQLTDPDRETPDDFARRPAWFRFFMVLAGPAASFFFAYVLFVGFYALIGQPSTRPIVTAVQVASPADRAGIVPGDQIILFQGQPVERYEDIVHALRTPMDQDVTLRLMRDGAMTDIALTPRWDEYTDLRGFDRAHGRLGTIAQHNPMDLSAVRAVDGIATPTRQAAFDALKQHVGKTVVLDLFSTNGQAVPYRIYIDPETNADLMLDTMPDPAVLYMGRIRGDMYRLQTFEQAVITGWHDFARLARGVFGTFRDVWPLDRTTIRPETQVIGDGLRLVAGVHGVLFMMALLSIMIGLLNLIPLPGLDGYWILRYAMEAITGVETTRTFYPYLWRVMIFGMVLAWLLANLDGLHHIFPAPTILP</sequence>
<keyword evidence="14" id="KW-1185">Reference proteome</keyword>
<evidence type="ECO:0000256" key="4">
    <source>
        <dbReference type="ARBA" id="ARBA00022670"/>
    </source>
</evidence>
<name>G2KP37_MICAA</name>
<accession>G2KP37</accession>
<dbReference type="Pfam" id="PF02163">
    <property type="entry name" value="Peptidase_M50"/>
    <property type="match status" value="1"/>
</dbReference>
<comment type="similarity">
    <text evidence="3">Belongs to the peptidase M50B family.</text>
</comment>